<evidence type="ECO:0000256" key="4">
    <source>
        <dbReference type="PROSITE-ProRule" id="PRU10007"/>
    </source>
</evidence>
<dbReference type="PROSITE" id="PS00687">
    <property type="entry name" value="ALDEHYDE_DEHYDR_GLU"/>
    <property type="match status" value="1"/>
</dbReference>
<evidence type="ECO:0000313" key="8">
    <source>
        <dbReference type="EMBL" id="RJF83556.1"/>
    </source>
</evidence>
<dbReference type="CDD" id="cd07152">
    <property type="entry name" value="ALDH_BenzADH"/>
    <property type="match status" value="1"/>
</dbReference>
<evidence type="ECO:0000256" key="1">
    <source>
        <dbReference type="ARBA" id="ARBA00009986"/>
    </source>
</evidence>
<dbReference type="AlphaFoldDB" id="A0A418W0K0"/>
<dbReference type="PANTHER" id="PTHR42986">
    <property type="entry name" value="BENZALDEHYDE DEHYDROGENASE YFMT"/>
    <property type="match status" value="1"/>
</dbReference>
<dbReference type="InterPro" id="IPR015590">
    <property type="entry name" value="Aldehyde_DH_dom"/>
</dbReference>
<organism evidence="8 9">
    <name type="scientific">Azospirillum cavernae</name>
    <dbReference type="NCBI Taxonomy" id="2320860"/>
    <lineage>
        <taxon>Bacteria</taxon>
        <taxon>Pseudomonadati</taxon>
        <taxon>Pseudomonadota</taxon>
        <taxon>Alphaproteobacteria</taxon>
        <taxon>Rhodospirillales</taxon>
        <taxon>Azospirillaceae</taxon>
        <taxon>Azospirillum</taxon>
    </lineage>
</organism>
<sequence>MRRGTGPAPLHPGLRRQREDDAVTGDEENSCFLNAAVWTDRLFDGTWLLSGGGTRDVHEPATGATLTRVGLANPQDVAAAAKAAAAAQPAWAALPARDRAAVFRRAADALERNAEELVRFIVRETGSIPGKGQHEVREAITILHRAAAMPLEAVGQLLPAAPGHLSMARRVPHGVVGVISPFNFPLILSLRAVAPALAAGNAVVLKPDPRTPVTGGFIIARAFDEAGLPKGVLHVLPGGADAGEALVTDPHIRMIGFTGSTNVGRRIGELAGRHLKKTALELGGKSALIVLEDADPERAASNVAWGAYLHQGQICMASGRILVQERIAPALIARLVEKASRLPVGDPASGAVALGPLIDAGQRDRVHAIVQDSVAAGARLESGGTFEGLFYRPTVLSGVRPGMRAFEEEVFGPVATIATFGDDDEAVALANRTDYGLSGAVISPNLARAMAIAERLNTGMVHVNDQTVADECVNPFAGRGASGNGGAVGGPADWEQFTQWRWTTVKPTPPAYPF</sequence>
<comment type="similarity">
    <text evidence="1 5">Belongs to the aldehyde dehydrogenase family.</text>
</comment>
<keyword evidence="9" id="KW-1185">Reference proteome</keyword>
<dbReference type="InterPro" id="IPR016163">
    <property type="entry name" value="Ald_DH_C"/>
</dbReference>
<proteinExistence type="inferred from homology"/>
<feature type="domain" description="Aldehyde dehydrogenase" evidence="7">
    <location>
        <begin position="50"/>
        <end position="502"/>
    </location>
</feature>
<dbReference type="InterPro" id="IPR029510">
    <property type="entry name" value="Ald_DH_CS_GLU"/>
</dbReference>
<dbReference type="InterPro" id="IPR016161">
    <property type="entry name" value="Ald_DH/histidinol_DH"/>
</dbReference>
<keyword evidence="3" id="KW-0520">NAD</keyword>
<accession>A0A418W0K0</accession>
<keyword evidence="2 5" id="KW-0560">Oxidoreductase</keyword>
<dbReference type="GO" id="GO:0016620">
    <property type="term" value="F:oxidoreductase activity, acting on the aldehyde or oxo group of donors, NAD or NADP as acceptor"/>
    <property type="evidence" value="ECO:0007669"/>
    <property type="project" value="InterPro"/>
</dbReference>
<dbReference type="PANTHER" id="PTHR42986:SF1">
    <property type="entry name" value="BENZALDEHYDE DEHYDROGENASE YFMT"/>
    <property type="match status" value="1"/>
</dbReference>
<name>A0A418W0K0_9PROT</name>
<evidence type="ECO:0000313" key="9">
    <source>
        <dbReference type="Proteomes" id="UP000283458"/>
    </source>
</evidence>
<evidence type="ECO:0000256" key="6">
    <source>
        <dbReference type="SAM" id="MobiDB-lite"/>
    </source>
</evidence>
<evidence type="ECO:0000256" key="2">
    <source>
        <dbReference type="ARBA" id="ARBA00023002"/>
    </source>
</evidence>
<evidence type="ECO:0000256" key="5">
    <source>
        <dbReference type="RuleBase" id="RU003345"/>
    </source>
</evidence>
<comment type="caution">
    <text evidence="8">The sequence shown here is derived from an EMBL/GenBank/DDBJ whole genome shotgun (WGS) entry which is preliminary data.</text>
</comment>
<dbReference type="InterPro" id="IPR016162">
    <property type="entry name" value="Ald_DH_N"/>
</dbReference>
<gene>
    <name evidence="8" type="ORF">D3877_02575</name>
</gene>
<evidence type="ECO:0000256" key="3">
    <source>
        <dbReference type="ARBA" id="ARBA00023027"/>
    </source>
</evidence>
<dbReference type="Gene3D" id="3.40.605.10">
    <property type="entry name" value="Aldehyde Dehydrogenase, Chain A, domain 1"/>
    <property type="match status" value="1"/>
</dbReference>
<reference evidence="8 9" key="1">
    <citation type="submission" date="2018-09" db="EMBL/GenBank/DDBJ databases">
        <authorList>
            <person name="Zhu H."/>
        </authorList>
    </citation>
    <scope>NUCLEOTIDE SEQUENCE [LARGE SCALE GENOMIC DNA]</scope>
    <source>
        <strain evidence="8 9">K2W22B-5</strain>
    </source>
</reference>
<protein>
    <submittedName>
        <fullName evidence="8">Aldehyde dehydrogenase family protein</fullName>
    </submittedName>
</protein>
<dbReference type="OrthoDB" id="9772584at2"/>
<feature type="region of interest" description="Disordered" evidence="6">
    <location>
        <begin position="1"/>
        <end position="23"/>
    </location>
</feature>
<dbReference type="Gene3D" id="3.40.309.10">
    <property type="entry name" value="Aldehyde Dehydrogenase, Chain A, domain 2"/>
    <property type="match status" value="1"/>
</dbReference>
<dbReference type="InterPro" id="IPR016160">
    <property type="entry name" value="Ald_DH_CS_CYS"/>
</dbReference>
<evidence type="ECO:0000259" key="7">
    <source>
        <dbReference type="Pfam" id="PF00171"/>
    </source>
</evidence>
<dbReference type="SUPFAM" id="SSF53720">
    <property type="entry name" value="ALDH-like"/>
    <property type="match status" value="1"/>
</dbReference>
<dbReference type="FunFam" id="3.40.605.10:FF:000007">
    <property type="entry name" value="NAD/NADP-dependent betaine aldehyde dehydrogenase"/>
    <property type="match status" value="1"/>
</dbReference>
<dbReference type="EMBL" id="QYUL01000001">
    <property type="protein sequence ID" value="RJF83556.1"/>
    <property type="molecule type" value="Genomic_DNA"/>
</dbReference>
<dbReference type="Proteomes" id="UP000283458">
    <property type="component" value="Unassembled WGS sequence"/>
</dbReference>
<dbReference type="Pfam" id="PF00171">
    <property type="entry name" value="Aldedh"/>
    <property type="match status" value="1"/>
</dbReference>
<dbReference type="PROSITE" id="PS00070">
    <property type="entry name" value="ALDEHYDE_DEHYDR_CYS"/>
    <property type="match status" value="1"/>
</dbReference>
<feature type="active site" evidence="4">
    <location>
        <position position="281"/>
    </location>
</feature>